<sequence>MYKDNYNIRIRCIFWFCFIITSDTEIESTTQKVIGWMDKHLLCRSKNKGVIYDFETTKDFLTNTVETTVFSPVCSEMNVYLQACSGEYSINFYDEYADDFIGCSKEYLEKLVDVLEAGNKEDKTVDSNKKGSNVFVANSIFIPSDRSEHFPQSSSAYEFESYDSRNSLDLLKKHENFVKQKTNNLLSSSLKEEAFNKNFRIYTSAFYFKDNWLQEFYGDKTREDNFTFKDGSVVKRMFMNIDENYVYELIEKDGLKFEVVALPYITTINKNVHKRYMIYLIPDDKATDLSLLWNEFNIYTYFNIRDYLMSLKERRIILQIPKLVNFESILNINEILKNTYGSGPSAVVSSLMKTKITVNETGTEAVALNETCVADCGFFGVPLVKANRPHVAFIYDMSIKRVLFVINDIGEKK</sequence>
<dbReference type="InterPro" id="IPR042178">
    <property type="entry name" value="Serpin_sf_1"/>
</dbReference>
<organism evidence="4 5">
    <name type="scientific">Nosema granulosis</name>
    <dbReference type="NCBI Taxonomy" id="83296"/>
    <lineage>
        <taxon>Eukaryota</taxon>
        <taxon>Fungi</taxon>
        <taxon>Fungi incertae sedis</taxon>
        <taxon>Microsporidia</taxon>
        <taxon>Nosematidae</taxon>
        <taxon>Nosema</taxon>
    </lineage>
</organism>
<feature type="domain" description="Serpin" evidence="3">
    <location>
        <begin position="54"/>
        <end position="408"/>
    </location>
</feature>
<dbReference type="Gene3D" id="2.30.39.10">
    <property type="entry name" value="Alpha-1-antitrypsin, domain 1"/>
    <property type="match status" value="1"/>
</dbReference>
<gene>
    <name evidence="4" type="ORF">NGRA_2189</name>
</gene>
<dbReference type="SMART" id="SM00093">
    <property type="entry name" value="SERPIN"/>
    <property type="match status" value="1"/>
</dbReference>
<dbReference type="Pfam" id="PF00079">
    <property type="entry name" value="Serpin"/>
    <property type="match status" value="1"/>
</dbReference>
<evidence type="ECO:0000313" key="5">
    <source>
        <dbReference type="Proteomes" id="UP000740883"/>
    </source>
</evidence>
<keyword evidence="5" id="KW-1185">Reference proteome</keyword>
<dbReference type="InterPro" id="IPR023796">
    <property type="entry name" value="Serpin_dom"/>
</dbReference>
<dbReference type="PANTHER" id="PTHR11461:SF211">
    <property type="entry name" value="GH10112P-RELATED"/>
    <property type="match status" value="1"/>
</dbReference>
<evidence type="ECO:0000256" key="1">
    <source>
        <dbReference type="ARBA" id="ARBA00009500"/>
    </source>
</evidence>
<dbReference type="Proteomes" id="UP000740883">
    <property type="component" value="Unassembled WGS sequence"/>
</dbReference>
<dbReference type="InterPro" id="IPR000215">
    <property type="entry name" value="Serpin_fam"/>
</dbReference>
<evidence type="ECO:0000259" key="3">
    <source>
        <dbReference type="SMART" id="SM00093"/>
    </source>
</evidence>
<dbReference type="SUPFAM" id="SSF56574">
    <property type="entry name" value="Serpins"/>
    <property type="match status" value="1"/>
</dbReference>
<dbReference type="InterPro" id="IPR036186">
    <property type="entry name" value="Serpin_sf"/>
</dbReference>
<accession>A0A9P6KYE1</accession>
<dbReference type="OrthoDB" id="671595at2759"/>
<dbReference type="PANTHER" id="PTHR11461">
    <property type="entry name" value="SERINE PROTEASE INHIBITOR, SERPIN"/>
    <property type="match status" value="1"/>
</dbReference>
<comment type="caution">
    <text evidence="4">The sequence shown here is derived from an EMBL/GenBank/DDBJ whole genome shotgun (WGS) entry which is preliminary data.</text>
</comment>
<dbReference type="Gene3D" id="3.30.497.10">
    <property type="entry name" value="Antithrombin, subunit I, domain 2"/>
    <property type="match status" value="1"/>
</dbReference>
<protein>
    <submittedName>
        <fullName evidence="4">Serpin-Z10</fullName>
    </submittedName>
</protein>
<evidence type="ECO:0000313" key="4">
    <source>
        <dbReference type="EMBL" id="KAF9762133.1"/>
    </source>
</evidence>
<dbReference type="GO" id="GO:0005615">
    <property type="term" value="C:extracellular space"/>
    <property type="evidence" value="ECO:0007669"/>
    <property type="project" value="InterPro"/>
</dbReference>
<comment type="similarity">
    <text evidence="1 2">Belongs to the serpin family.</text>
</comment>
<dbReference type="EMBL" id="SBJO01000205">
    <property type="protein sequence ID" value="KAF9762133.1"/>
    <property type="molecule type" value="Genomic_DNA"/>
</dbReference>
<dbReference type="AlphaFoldDB" id="A0A9P6KYE1"/>
<name>A0A9P6KYE1_9MICR</name>
<reference evidence="4 5" key="1">
    <citation type="journal article" date="2020" name="Genome Biol. Evol.">
        <title>Comparative genomics of strictly vertically transmitted, feminizing microsporidia endosymbionts of amphipod crustaceans.</title>
        <authorList>
            <person name="Cormier A."/>
            <person name="Chebbi M.A."/>
            <person name="Giraud I."/>
            <person name="Wattier R."/>
            <person name="Teixeira M."/>
            <person name="Gilbert C."/>
            <person name="Rigaud T."/>
            <person name="Cordaux R."/>
        </authorList>
    </citation>
    <scope>NUCLEOTIDE SEQUENCE [LARGE SCALE GENOMIC DNA]</scope>
    <source>
        <strain evidence="4 5">Ou3-Ou53</strain>
    </source>
</reference>
<evidence type="ECO:0000256" key="2">
    <source>
        <dbReference type="RuleBase" id="RU000411"/>
    </source>
</evidence>
<proteinExistence type="inferred from homology"/>
<dbReference type="InterPro" id="IPR042185">
    <property type="entry name" value="Serpin_sf_2"/>
</dbReference>
<dbReference type="GO" id="GO:0004867">
    <property type="term" value="F:serine-type endopeptidase inhibitor activity"/>
    <property type="evidence" value="ECO:0007669"/>
    <property type="project" value="InterPro"/>
</dbReference>